<feature type="chain" id="PRO_5032665769" description="Protein-serine/threonine phosphatase" evidence="1">
    <location>
        <begin position="28"/>
        <end position="1090"/>
    </location>
</feature>
<evidence type="ECO:0000259" key="2">
    <source>
        <dbReference type="PROSITE" id="PS50011"/>
    </source>
</evidence>
<dbReference type="GO" id="GO:0005524">
    <property type="term" value="F:ATP binding"/>
    <property type="evidence" value="ECO:0007669"/>
    <property type="project" value="InterPro"/>
</dbReference>
<dbReference type="OrthoDB" id="10264738at2759"/>
<evidence type="ECO:0000313" key="4">
    <source>
        <dbReference type="EMBL" id="KAF9618594.1"/>
    </source>
</evidence>
<evidence type="ECO:0008006" key="6">
    <source>
        <dbReference type="Google" id="ProtNLM"/>
    </source>
</evidence>
<dbReference type="SUPFAM" id="SSF56112">
    <property type="entry name" value="Protein kinase-like (PK-like)"/>
    <property type="match status" value="1"/>
</dbReference>
<organism evidence="4 5">
    <name type="scientific">Coptis chinensis</name>
    <dbReference type="NCBI Taxonomy" id="261450"/>
    <lineage>
        <taxon>Eukaryota</taxon>
        <taxon>Viridiplantae</taxon>
        <taxon>Streptophyta</taxon>
        <taxon>Embryophyta</taxon>
        <taxon>Tracheophyta</taxon>
        <taxon>Spermatophyta</taxon>
        <taxon>Magnoliopsida</taxon>
        <taxon>Ranunculales</taxon>
        <taxon>Ranunculaceae</taxon>
        <taxon>Coptidoideae</taxon>
        <taxon>Coptis</taxon>
    </lineage>
</organism>
<dbReference type="PROSITE" id="PS50011">
    <property type="entry name" value="PROTEIN_KINASE_DOM"/>
    <property type="match status" value="1"/>
</dbReference>
<dbReference type="InterPro" id="IPR015655">
    <property type="entry name" value="PP2C"/>
</dbReference>
<dbReference type="PANTHER" id="PTHR47992">
    <property type="entry name" value="PROTEIN PHOSPHATASE"/>
    <property type="match status" value="1"/>
</dbReference>
<protein>
    <recommendedName>
        <fullName evidence="6">Protein-serine/threonine phosphatase</fullName>
    </recommendedName>
</protein>
<dbReference type="Gene3D" id="3.60.40.10">
    <property type="entry name" value="PPM-type phosphatase domain"/>
    <property type="match status" value="1"/>
</dbReference>
<keyword evidence="5" id="KW-1185">Reference proteome</keyword>
<accession>A0A835M9C2</accession>
<dbReference type="PROSITE" id="PS51746">
    <property type="entry name" value="PPM_2"/>
    <property type="match status" value="1"/>
</dbReference>
<evidence type="ECO:0000256" key="1">
    <source>
        <dbReference type="SAM" id="SignalP"/>
    </source>
</evidence>
<reference evidence="4 5" key="1">
    <citation type="submission" date="2020-10" db="EMBL/GenBank/DDBJ databases">
        <title>The Coptis chinensis genome and diversification of protoberbering-type alkaloids.</title>
        <authorList>
            <person name="Wang B."/>
            <person name="Shu S."/>
            <person name="Song C."/>
            <person name="Liu Y."/>
        </authorList>
    </citation>
    <scope>NUCLEOTIDE SEQUENCE [LARGE SCALE GENOMIC DNA]</scope>
    <source>
        <strain evidence="4">HL-2020</strain>
        <tissue evidence="4">Leaf</tissue>
    </source>
</reference>
<dbReference type="GO" id="GO:0004672">
    <property type="term" value="F:protein kinase activity"/>
    <property type="evidence" value="ECO:0007669"/>
    <property type="project" value="InterPro"/>
</dbReference>
<dbReference type="Pfam" id="PF00481">
    <property type="entry name" value="PP2C"/>
    <property type="match status" value="2"/>
</dbReference>
<dbReference type="SMART" id="SM00332">
    <property type="entry name" value="PP2Cc"/>
    <property type="match status" value="1"/>
</dbReference>
<dbReference type="InterPro" id="IPR001932">
    <property type="entry name" value="PPM-type_phosphatase-like_dom"/>
</dbReference>
<sequence length="1090" mass="123447">MVDDLKFQTLVAFLILLTISSFPLSNTESSKCVMVYKQGGAPAVFQSRKCPRWTLKKRTTAPNYYCQSYMVTGRRKIQEDRTLCALDLRIPFPGNEIIVGMVAVFDGHNGADASHMASNILLDYFFLHVYFLLDGIYSVASNSISQLLRDLPNIFDQSFYMEVLKESLLRAIHDIDATFSEEAFRTNLNSGSTATIVLIVDNQVLVSNVGDSKAILCSESFRSPKEVKDSLRKLYRERRRHGVISSLKEYDSCKSGTSSDGLKHYFVKELTRDHHPDRDDERSRVEAAGGYVEEWGGVPRVNGELAVSRAIGDVPFKSYGVISAPEVTDWQHLTANDSYLIAASDGIFEKMTTQDVCDILWEVDTQGNGQSECFSSCMYSLAECIVNTAFEKGSMDNMAAVVVPLKSIEFSGSMLKERCEEEGNIGSSASGLQKFSYIKSANAISSSLVPVASSASQITASFNRLLVERTQGRHSLFYLYQDLNENMDYKFVDQKDDGDTGTYDLPQALPGALWHSIGGPINFYRNQNLCMHFGMDTEGDKGQCINPESFDRFLGLLDSIPFPDTVSNSSGSSEYDTPNSRYVLKRRFGRGSYGEVWLAFHWNHSQDGNLGWNHAVENCSNSHLDSHDHNTSRETNSSVRRCVSGPDSDNFFILKRIMVERGNAVYLSGLREKYFGEVFLNASTYVGGLLGEKISSSFSEDVNFGNYYLLGMDEAVHNEKGYVNTPENEEGLEHIARYVESFESRSKEIWLVFRNEGSSLTKLIYTVESVDTDVDEEKSEVRSVQVLRPSTWWHWLRTTEAGQEAMRNLIWQLLMAIKSCHDRSITHRDIKPDILFLICKRTWYYALKMRAREDVQKAAQSEISSITSKCHYGGGIWDLVFSFVVYLSEQTYDYTPPEALLNTKWFEGPRSIVLKYDMWSVGVVMLELILGSPDVFQLSARTRTLLDQHLDGWNEDVKDLAYKLRSLMEMCILIPGISSKRHQRGVTGGHGGISPASWKCSEEFFSDQIKSRDPLKQGFPTIWALRLVRQLLVWDPEDRLSIDDALQHPYFQPPPQDLKFTSGWEYDTVNDPQITRNSRYPLECDMFFES</sequence>
<proteinExistence type="predicted"/>
<dbReference type="InterPro" id="IPR000719">
    <property type="entry name" value="Prot_kinase_dom"/>
</dbReference>
<dbReference type="SUPFAM" id="SSF81606">
    <property type="entry name" value="PP2C-like"/>
    <property type="match status" value="1"/>
</dbReference>
<dbReference type="AlphaFoldDB" id="A0A835M9C2"/>
<dbReference type="CDD" id="cd00143">
    <property type="entry name" value="PP2Cc"/>
    <property type="match status" value="1"/>
</dbReference>
<dbReference type="Pfam" id="PF00069">
    <property type="entry name" value="Pkinase"/>
    <property type="match status" value="1"/>
</dbReference>
<evidence type="ECO:0000259" key="3">
    <source>
        <dbReference type="PROSITE" id="PS51746"/>
    </source>
</evidence>
<gene>
    <name evidence="4" type="ORF">IFM89_002289</name>
</gene>
<evidence type="ECO:0000313" key="5">
    <source>
        <dbReference type="Proteomes" id="UP000631114"/>
    </source>
</evidence>
<name>A0A835M9C2_9MAGN</name>
<feature type="domain" description="Protein kinase" evidence="2">
    <location>
        <begin position="582"/>
        <end position="1051"/>
    </location>
</feature>
<keyword evidence="1" id="KW-0732">Signal</keyword>
<feature type="domain" description="PPM-type phosphatase" evidence="3">
    <location>
        <begin position="64"/>
        <end position="405"/>
    </location>
</feature>
<dbReference type="GO" id="GO:0004722">
    <property type="term" value="F:protein serine/threonine phosphatase activity"/>
    <property type="evidence" value="ECO:0007669"/>
    <property type="project" value="InterPro"/>
</dbReference>
<dbReference type="SMART" id="SM00220">
    <property type="entry name" value="S_TKc"/>
    <property type="match status" value="1"/>
</dbReference>
<dbReference type="InterPro" id="IPR036457">
    <property type="entry name" value="PPM-type-like_dom_sf"/>
</dbReference>
<feature type="signal peptide" evidence="1">
    <location>
        <begin position="1"/>
        <end position="27"/>
    </location>
</feature>
<dbReference type="InterPro" id="IPR011009">
    <property type="entry name" value="Kinase-like_dom_sf"/>
</dbReference>
<dbReference type="Gene3D" id="1.10.510.10">
    <property type="entry name" value="Transferase(Phosphotransferase) domain 1"/>
    <property type="match status" value="1"/>
</dbReference>
<dbReference type="EMBL" id="JADFTS010000002">
    <property type="protein sequence ID" value="KAF9618594.1"/>
    <property type="molecule type" value="Genomic_DNA"/>
</dbReference>
<dbReference type="Proteomes" id="UP000631114">
    <property type="component" value="Unassembled WGS sequence"/>
</dbReference>
<comment type="caution">
    <text evidence="4">The sequence shown here is derived from an EMBL/GenBank/DDBJ whole genome shotgun (WGS) entry which is preliminary data.</text>
</comment>